<organism evidence="2">
    <name type="scientific">hydrothermal vent metagenome</name>
    <dbReference type="NCBI Taxonomy" id="652676"/>
    <lineage>
        <taxon>unclassified sequences</taxon>
        <taxon>metagenomes</taxon>
        <taxon>ecological metagenomes</taxon>
    </lineage>
</organism>
<feature type="compositionally biased region" description="Basic and acidic residues" evidence="1">
    <location>
        <begin position="449"/>
        <end position="462"/>
    </location>
</feature>
<sequence>MLLIMKKKITLCLGLLLSFGLSAQTPDPEKAFAERVSQINSISQLLEVVGDAADKEQFARQELVLKRLLELRPYSPEFKLALVKAYAAQDKKSAAYNDLVQMQKAGLSYPIGDQKGYDNIKGTKVFDYIEDGMNSNNTPFGEGEKAFEIPHRSGMLFENMAYDETGKRFLLGSIRAGSVYQYTEGEGFKEFIKPSDPAVGPWGIIDLVVDDEADLLWTSSATMPHFSGTNQANFGQAMISKFRLSSGELVNNFAMAKTNQPMLFSALHLTAGQNLYFTNVFNSDFFKISKDSDQVQPVLSLSGLKNIKAITSNEKESMLYVSDFDQGLFVINLESMQTAPLVKTPRGFFAGINDLFYDDGDLVAIQSGVQPARLMRYVLKQDLFLHNMFPIEASNPNFKALGNGTLVGDHVYYAANSQWEKMDPLGRLLPEQSWEPLVIMKSPTKYRMEEHMEQQRKMEEIKKKRGLK</sequence>
<dbReference type="SUPFAM" id="SSF63825">
    <property type="entry name" value="YWTD domain"/>
    <property type="match status" value="1"/>
</dbReference>
<gene>
    <name evidence="2" type="ORF">MNBD_GAMMA02-1083</name>
</gene>
<protein>
    <submittedName>
        <fullName evidence="2">Uncharacterized protein</fullName>
    </submittedName>
</protein>
<proteinExistence type="predicted"/>
<feature type="region of interest" description="Disordered" evidence="1">
    <location>
        <begin position="449"/>
        <end position="468"/>
    </location>
</feature>
<evidence type="ECO:0000256" key="1">
    <source>
        <dbReference type="SAM" id="MobiDB-lite"/>
    </source>
</evidence>
<reference evidence="2" key="1">
    <citation type="submission" date="2018-06" db="EMBL/GenBank/DDBJ databases">
        <authorList>
            <person name="Zhirakovskaya E."/>
        </authorList>
    </citation>
    <scope>NUCLEOTIDE SEQUENCE</scope>
</reference>
<dbReference type="EMBL" id="UOFA01000368">
    <property type="protein sequence ID" value="VAW47773.1"/>
    <property type="molecule type" value="Genomic_DNA"/>
</dbReference>
<evidence type="ECO:0000313" key="2">
    <source>
        <dbReference type="EMBL" id="VAW47773.1"/>
    </source>
</evidence>
<dbReference type="AlphaFoldDB" id="A0A3B0W608"/>
<accession>A0A3B0W608</accession>
<name>A0A3B0W608_9ZZZZ</name>